<protein>
    <recommendedName>
        <fullName evidence="4">DUF3500 domain-containing protein</fullName>
    </recommendedName>
</protein>
<name>A0A2Z4G9Q8_9BACT</name>
<keyword evidence="1" id="KW-0732">Signal</keyword>
<dbReference type="AlphaFoldDB" id="A0A2Z4G9Q8"/>
<dbReference type="Pfam" id="PF12006">
    <property type="entry name" value="DUF3500"/>
    <property type="match status" value="1"/>
</dbReference>
<keyword evidence="3" id="KW-1185">Reference proteome</keyword>
<dbReference type="Proteomes" id="UP000249873">
    <property type="component" value="Chromosome"/>
</dbReference>
<dbReference type="InterPro" id="IPR021889">
    <property type="entry name" value="DUF3500"/>
</dbReference>
<dbReference type="PANTHER" id="PTHR37489">
    <property type="entry name" value="DUF3500 DOMAIN-CONTAINING PROTEIN"/>
    <property type="match status" value="1"/>
</dbReference>
<evidence type="ECO:0000313" key="3">
    <source>
        <dbReference type="Proteomes" id="UP000249873"/>
    </source>
</evidence>
<gene>
    <name evidence="2" type="ORF">DJ013_06990</name>
</gene>
<accession>A0A2Z4G9Q8</accession>
<evidence type="ECO:0000313" key="2">
    <source>
        <dbReference type="EMBL" id="AWV97926.1"/>
    </source>
</evidence>
<dbReference type="EMBL" id="CP029480">
    <property type="protein sequence ID" value="AWV97926.1"/>
    <property type="molecule type" value="Genomic_DNA"/>
</dbReference>
<dbReference type="KEGG" id="als:DJ013_06990"/>
<evidence type="ECO:0000256" key="1">
    <source>
        <dbReference type="SAM" id="SignalP"/>
    </source>
</evidence>
<feature type="signal peptide" evidence="1">
    <location>
        <begin position="1"/>
        <end position="18"/>
    </location>
</feature>
<evidence type="ECO:0008006" key="4">
    <source>
        <dbReference type="Google" id="ProtNLM"/>
    </source>
</evidence>
<proteinExistence type="predicted"/>
<dbReference type="PANTHER" id="PTHR37489:SF1">
    <property type="entry name" value="DUF3500 DOMAIN-CONTAINING PROTEIN"/>
    <property type="match status" value="1"/>
</dbReference>
<organism evidence="2 3">
    <name type="scientific">Arcticibacterium luteifluviistationis</name>
    <dbReference type="NCBI Taxonomy" id="1784714"/>
    <lineage>
        <taxon>Bacteria</taxon>
        <taxon>Pseudomonadati</taxon>
        <taxon>Bacteroidota</taxon>
        <taxon>Cytophagia</taxon>
        <taxon>Cytophagales</taxon>
        <taxon>Leadbetterellaceae</taxon>
        <taxon>Arcticibacterium</taxon>
    </lineage>
</organism>
<reference evidence="2 3" key="1">
    <citation type="submission" date="2018-05" db="EMBL/GenBank/DDBJ databases">
        <title>Complete genome sequence of Arcticibacterium luteifluviistationis SM1504T, a cytophagaceae bacterium isolated from Arctic surface seawater.</title>
        <authorList>
            <person name="Li Y."/>
            <person name="Qin Q.-L."/>
        </authorList>
    </citation>
    <scope>NUCLEOTIDE SEQUENCE [LARGE SCALE GENOMIC DNA]</scope>
    <source>
        <strain evidence="2 3">SM1504</strain>
    </source>
</reference>
<sequence>MKKLILVLLIVSMSTSFAQKNANADILKASEIFLASLSSELKSEAQFEFESPERKTWFYTPVPRKGLDYRKLSDQQKLLAKNILKASLSKTGYETALAIMQLEAVLKVLEKLPEANDHRDPEKYYFSFFGTPDQNETWAWRIEGHHLSLNYSSENGKIDSATPLFFGTNPAYVPANMPLPEGTMVLKDETGMGLAFLASLNKEQHDKAKVNDKAPYDVVTSNKALAQIKQNEGLSFNQMTKPQQVELMKIISHHIKRSPNGFANELMQKTEQAGLENLHFVWMGGEKWGEGHYYRIHNPVLLIEYDCTQNNNNHVHSVVRDLTNDWGEDVIANHIKNDH</sequence>
<dbReference type="RefSeq" id="WP_111371028.1">
    <property type="nucleotide sequence ID" value="NZ_CP029480.1"/>
</dbReference>
<feature type="chain" id="PRO_5016454278" description="DUF3500 domain-containing protein" evidence="1">
    <location>
        <begin position="19"/>
        <end position="339"/>
    </location>
</feature>
<dbReference type="OrthoDB" id="581140at2"/>